<sequence>MIGGIKRAQAKAGSEAEFEAIFRTHAAAVRAHEPGTLSYDLFRDGAPGRYVVLDRYQDGEALAAHCGSSHGAALFPRMRALLERLEVSYFPGHEPGDTRYTALALTRAPLDTAFRLAADIRLLPRWGTRFCQGLRQEGERWIVSSPQGNVRFRYEADPSAGVVWHCVDPGSGELRMPMRIVRHGPGSLLLFTIQRPPGCSEAAFDEQREWVDQELAQLRDLVEGS</sequence>
<accession>A9GVP6</accession>
<name>A9GVP6_SORC5</name>
<dbReference type="InterPro" id="IPR007138">
    <property type="entry name" value="ABM_dom"/>
</dbReference>
<reference evidence="2 3" key="1">
    <citation type="journal article" date="2007" name="Nat. Biotechnol.">
        <title>Complete genome sequence of the myxobacterium Sorangium cellulosum.</title>
        <authorList>
            <person name="Schneiker S."/>
            <person name="Perlova O."/>
            <person name="Kaiser O."/>
            <person name="Gerth K."/>
            <person name="Alici A."/>
            <person name="Altmeyer M.O."/>
            <person name="Bartels D."/>
            <person name="Bekel T."/>
            <person name="Beyer S."/>
            <person name="Bode E."/>
            <person name="Bode H.B."/>
            <person name="Bolten C.J."/>
            <person name="Choudhuri J.V."/>
            <person name="Doss S."/>
            <person name="Elnakady Y.A."/>
            <person name="Frank B."/>
            <person name="Gaigalat L."/>
            <person name="Goesmann A."/>
            <person name="Groeger C."/>
            <person name="Gross F."/>
            <person name="Jelsbak L."/>
            <person name="Jelsbak L."/>
            <person name="Kalinowski J."/>
            <person name="Kegler C."/>
            <person name="Knauber T."/>
            <person name="Konietzny S."/>
            <person name="Kopp M."/>
            <person name="Krause L."/>
            <person name="Krug D."/>
            <person name="Linke B."/>
            <person name="Mahmud T."/>
            <person name="Martinez-Arias R."/>
            <person name="McHardy A.C."/>
            <person name="Merai M."/>
            <person name="Meyer F."/>
            <person name="Mormann S."/>
            <person name="Munoz-Dorado J."/>
            <person name="Perez J."/>
            <person name="Pradella S."/>
            <person name="Rachid S."/>
            <person name="Raddatz G."/>
            <person name="Rosenau F."/>
            <person name="Rueckert C."/>
            <person name="Sasse F."/>
            <person name="Scharfe M."/>
            <person name="Schuster S.C."/>
            <person name="Suen G."/>
            <person name="Treuner-Lange A."/>
            <person name="Velicer G.J."/>
            <person name="Vorholter F.-J."/>
            <person name="Weissman K.J."/>
            <person name="Welch R.D."/>
            <person name="Wenzel S.C."/>
            <person name="Whitworth D.E."/>
            <person name="Wilhelm S."/>
            <person name="Wittmann C."/>
            <person name="Bloecker H."/>
            <person name="Puehler A."/>
            <person name="Mueller R."/>
        </authorList>
    </citation>
    <scope>NUCLEOTIDE SEQUENCE [LARGE SCALE GENOMIC DNA]</scope>
    <source>
        <strain evidence="3">So ce56</strain>
    </source>
</reference>
<dbReference type="KEGG" id="scl:sce3661"/>
<dbReference type="Gene3D" id="3.30.530.20">
    <property type="match status" value="1"/>
</dbReference>
<dbReference type="EMBL" id="AM746676">
    <property type="protein sequence ID" value="CAN93821.1"/>
    <property type="molecule type" value="Genomic_DNA"/>
</dbReference>
<dbReference type="PROSITE" id="PS51725">
    <property type="entry name" value="ABM"/>
    <property type="match status" value="1"/>
</dbReference>
<gene>
    <name evidence="2" type="ordered locus">sce3661</name>
</gene>
<evidence type="ECO:0000313" key="3">
    <source>
        <dbReference type="Proteomes" id="UP000002139"/>
    </source>
</evidence>
<dbReference type="Proteomes" id="UP000002139">
    <property type="component" value="Chromosome"/>
</dbReference>
<dbReference type="HOGENOM" id="CLU_1229228_0_0_7"/>
<dbReference type="STRING" id="448385.sce3661"/>
<dbReference type="SUPFAM" id="SSF55961">
    <property type="entry name" value="Bet v1-like"/>
    <property type="match status" value="1"/>
</dbReference>
<dbReference type="InterPro" id="IPR011008">
    <property type="entry name" value="Dimeric_a/b-barrel"/>
</dbReference>
<organism evidence="2 3">
    <name type="scientific">Sorangium cellulosum (strain So ce56)</name>
    <name type="common">Polyangium cellulosum (strain So ce56)</name>
    <dbReference type="NCBI Taxonomy" id="448385"/>
    <lineage>
        <taxon>Bacteria</taxon>
        <taxon>Pseudomonadati</taxon>
        <taxon>Myxococcota</taxon>
        <taxon>Polyangia</taxon>
        <taxon>Polyangiales</taxon>
        <taxon>Polyangiaceae</taxon>
        <taxon>Sorangium</taxon>
    </lineage>
</organism>
<dbReference type="BioCyc" id="SCEL448385:SCE_RS18755-MONOMER"/>
<dbReference type="Gene3D" id="3.30.70.100">
    <property type="match status" value="1"/>
</dbReference>
<proteinExistence type="predicted"/>
<protein>
    <recommendedName>
        <fullName evidence="1">ABM domain-containing protein</fullName>
    </recommendedName>
</protein>
<feature type="domain" description="ABM" evidence="1">
    <location>
        <begin position="2"/>
        <end position="90"/>
    </location>
</feature>
<dbReference type="OrthoDB" id="3826508at2"/>
<dbReference type="AlphaFoldDB" id="A9GVP6"/>
<keyword evidence="3" id="KW-1185">Reference proteome</keyword>
<dbReference type="RefSeq" id="WP_012236291.1">
    <property type="nucleotide sequence ID" value="NC_010162.1"/>
</dbReference>
<dbReference type="Pfam" id="PF03992">
    <property type="entry name" value="ABM"/>
    <property type="match status" value="1"/>
</dbReference>
<dbReference type="eggNOG" id="COG5637">
    <property type="taxonomic scope" value="Bacteria"/>
</dbReference>
<dbReference type="InterPro" id="IPR023393">
    <property type="entry name" value="START-like_dom_sf"/>
</dbReference>
<evidence type="ECO:0000313" key="2">
    <source>
        <dbReference type="EMBL" id="CAN93821.1"/>
    </source>
</evidence>
<dbReference type="SUPFAM" id="SSF54909">
    <property type="entry name" value="Dimeric alpha+beta barrel"/>
    <property type="match status" value="1"/>
</dbReference>
<evidence type="ECO:0000259" key="1">
    <source>
        <dbReference type="PROSITE" id="PS51725"/>
    </source>
</evidence>